<keyword evidence="9" id="KW-0833">Ubl conjugation pathway</keyword>
<evidence type="ECO:0000256" key="3">
    <source>
        <dbReference type="ARBA" id="ARBA00004906"/>
    </source>
</evidence>
<dbReference type="InterPro" id="IPR031127">
    <property type="entry name" value="E3_UB_ligase_RBR"/>
</dbReference>
<dbReference type="GO" id="GO:0016567">
    <property type="term" value="P:protein ubiquitination"/>
    <property type="evidence" value="ECO:0007669"/>
    <property type="project" value="UniProtKB-UniPathway"/>
</dbReference>
<dbReference type="UniPathway" id="UPA00143"/>
<organism evidence="12 13">
    <name type="scientific">Acer yangbiense</name>
    <dbReference type="NCBI Taxonomy" id="1000413"/>
    <lineage>
        <taxon>Eukaryota</taxon>
        <taxon>Viridiplantae</taxon>
        <taxon>Streptophyta</taxon>
        <taxon>Embryophyta</taxon>
        <taxon>Tracheophyta</taxon>
        <taxon>Spermatophyta</taxon>
        <taxon>Magnoliopsida</taxon>
        <taxon>eudicotyledons</taxon>
        <taxon>Gunneridae</taxon>
        <taxon>Pentapetalae</taxon>
        <taxon>rosids</taxon>
        <taxon>malvids</taxon>
        <taxon>Sapindales</taxon>
        <taxon>Sapindaceae</taxon>
        <taxon>Hippocastanoideae</taxon>
        <taxon>Acereae</taxon>
        <taxon>Acer</taxon>
    </lineage>
</organism>
<gene>
    <name evidence="12" type="ORF">EZV62_002500</name>
</gene>
<keyword evidence="8" id="KW-0863">Zinc-finger</keyword>
<dbReference type="Gene3D" id="3.30.40.10">
    <property type="entry name" value="Zinc/RING finger domain, C3HC4 (zinc finger)"/>
    <property type="match status" value="1"/>
</dbReference>
<keyword evidence="10" id="KW-0862">Zinc</keyword>
<evidence type="ECO:0000259" key="11">
    <source>
        <dbReference type="PROSITE" id="PS51873"/>
    </source>
</evidence>
<dbReference type="Pfam" id="PF01485">
    <property type="entry name" value="IBR"/>
    <property type="match status" value="1"/>
</dbReference>
<dbReference type="EMBL" id="VAHF01000001">
    <property type="protein sequence ID" value="TXG73921.1"/>
    <property type="molecule type" value="Genomic_DNA"/>
</dbReference>
<evidence type="ECO:0000256" key="1">
    <source>
        <dbReference type="ARBA" id="ARBA00001798"/>
    </source>
</evidence>
<comment type="catalytic activity">
    <reaction evidence="1">
        <text>[E2 ubiquitin-conjugating enzyme]-S-ubiquitinyl-L-cysteine + [acceptor protein]-L-lysine = [E2 ubiquitin-conjugating enzyme]-L-cysteine + [acceptor protein]-N(6)-ubiquitinyl-L-lysine.</text>
        <dbReference type="EC" id="2.3.2.31"/>
    </reaction>
</comment>
<dbReference type="GO" id="GO:0008270">
    <property type="term" value="F:zinc ion binding"/>
    <property type="evidence" value="ECO:0007669"/>
    <property type="project" value="UniProtKB-KW"/>
</dbReference>
<dbReference type="OrthoDB" id="9977870at2759"/>
<dbReference type="GO" id="GO:0061630">
    <property type="term" value="F:ubiquitin protein ligase activity"/>
    <property type="evidence" value="ECO:0007669"/>
    <property type="project" value="UniProtKB-EC"/>
</dbReference>
<proteinExistence type="predicted"/>
<protein>
    <recommendedName>
        <fullName evidence="4">RBR-type E3 ubiquitin transferase</fullName>
        <ecNumber evidence="4">2.3.2.31</ecNumber>
    </recommendedName>
</protein>
<evidence type="ECO:0000256" key="8">
    <source>
        <dbReference type="ARBA" id="ARBA00022771"/>
    </source>
</evidence>
<dbReference type="PANTHER" id="PTHR11685">
    <property type="entry name" value="RBR FAMILY RING FINGER AND IBR DOMAIN-CONTAINING"/>
    <property type="match status" value="1"/>
</dbReference>
<comment type="caution">
    <text evidence="12">The sequence shown here is derived from an EMBL/GenBank/DDBJ whole genome shotgun (WGS) entry which is preliminary data.</text>
</comment>
<dbReference type="SMART" id="SM00647">
    <property type="entry name" value="IBR"/>
    <property type="match status" value="1"/>
</dbReference>
<dbReference type="CDD" id="cd22582">
    <property type="entry name" value="BRcat_RBR_unk"/>
    <property type="match status" value="1"/>
</dbReference>
<dbReference type="InterPro" id="IPR044066">
    <property type="entry name" value="TRIAD_supradom"/>
</dbReference>
<dbReference type="EC" id="2.3.2.31" evidence="4"/>
<name>A0A5C7IXC6_9ROSI</name>
<evidence type="ECO:0000256" key="9">
    <source>
        <dbReference type="ARBA" id="ARBA00022786"/>
    </source>
</evidence>
<comment type="pathway">
    <text evidence="3">Protein modification; protein ubiquitination.</text>
</comment>
<dbReference type="PROSITE" id="PS51873">
    <property type="entry name" value="TRIAD"/>
    <property type="match status" value="1"/>
</dbReference>
<evidence type="ECO:0000313" key="13">
    <source>
        <dbReference type="Proteomes" id="UP000323000"/>
    </source>
</evidence>
<keyword evidence="13" id="KW-1185">Reference proteome</keyword>
<dbReference type="SUPFAM" id="SSF57850">
    <property type="entry name" value="RING/U-box"/>
    <property type="match status" value="1"/>
</dbReference>
<dbReference type="InterPro" id="IPR002867">
    <property type="entry name" value="IBR_dom"/>
</dbReference>
<dbReference type="InterPro" id="IPR017907">
    <property type="entry name" value="Znf_RING_CS"/>
</dbReference>
<dbReference type="InterPro" id="IPR013083">
    <property type="entry name" value="Znf_RING/FYVE/PHD"/>
</dbReference>
<keyword evidence="6" id="KW-0479">Metal-binding</keyword>
<evidence type="ECO:0000313" key="12">
    <source>
        <dbReference type="EMBL" id="TXG73921.1"/>
    </source>
</evidence>
<evidence type="ECO:0000256" key="5">
    <source>
        <dbReference type="ARBA" id="ARBA00022679"/>
    </source>
</evidence>
<dbReference type="PROSITE" id="PS00518">
    <property type="entry name" value="ZF_RING_1"/>
    <property type="match status" value="1"/>
</dbReference>
<feature type="domain" description="RING-type" evidence="11">
    <location>
        <begin position="124"/>
        <end position="249"/>
    </location>
</feature>
<accession>A0A5C7IXC6</accession>
<evidence type="ECO:0000256" key="4">
    <source>
        <dbReference type="ARBA" id="ARBA00012251"/>
    </source>
</evidence>
<evidence type="ECO:0000256" key="6">
    <source>
        <dbReference type="ARBA" id="ARBA00022723"/>
    </source>
</evidence>
<sequence>MATTVVNDADPADDLQFLLAEQRAELTAAQSLESDLDFANKLSTASYLVHLISLLLELWHYISITGRWPPKQRKIAVLVNQVHLLRCNPVLVSRNDLKYGLKLARDAIVCQITLPAELSHAIIMIETCVICLEDTDVGNMFSVDGCLHRYCFSCMKLHVENKLLHAMVPIILLERLKQCIREASIPAMERVYCPYPKCSALMTRNQVSKSAKNGFVGQGLFCINCKVPWHKDMTCLEYKRLNPNPLQRM</sequence>
<keyword evidence="7" id="KW-0677">Repeat</keyword>
<evidence type="ECO:0000256" key="2">
    <source>
        <dbReference type="ARBA" id="ARBA00001947"/>
    </source>
</evidence>
<dbReference type="AlphaFoldDB" id="A0A5C7IXC6"/>
<evidence type="ECO:0000256" key="10">
    <source>
        <dbReference type="ARBA" id="ARBA00022833"/>
    </source>
</evidence>
<comment type="cofactor">
    <cofactor evidence="2">
        <name>Zn(2+)</name>
        <dbReference type="ChEBI" id="CHEBI:29105"/>
    </cofactor>
</comment>
<evidence type="ECO:0000256" key="7">
    <source>
        <dbReference type="ARBA" id="ARBA00022737"/>
    </source>
</evidence>
<reference evidence="13" key="1">
    <citation type="journal article" date="2019" name="Gigascience">
        <title>De novo genome assembly of the endangered Acer yangbiense, a plant species with extremely small populations endemic to Yunnan Province, China.</title>
        <authorList>
            <person name="Yang J."/>
            <person name="Wariss H.M."/>
            <person name="Tao L."/>
            <person name="Zhang R."/>
            <person name="Yun Q."/>
            <person name="Hollingsworth P."/>
            <person name="Dao Z."/>
            <person name="Luo G."/>
            <person name="Guo H."/>
            <person name="Ma Y."/>
            <person name="Sun W."/>
        </authorList>
    </citation>
    <scope>NUCLEOTIDE SEQUENCE [LARGE SCALE GENOMIC DNA]</scope>
    <source>
        <strain evidence="13">cv. Malutang</strain>
    </source>
</reference>
<dbReference type="Proteomes" id="UP000323000">
    <property type="component" value="Chromosome 1"/>
</dbReference>
<keyword evidence="5" id="KW-0808">Transferase</keyword>